<reference evidence="1 2" key="1">
    <citation type="submission" date="2023-03" db="EMBL/GenBank/DDBJ databases">
        <authorList>
            <person name="Kaur S."/>
            <person name="Espinosa-Saiz D."/>
            <person name="Velazquez E."/>
            <person name="Menendez E."/>
            <person name="diCenzo G.C."/>
        </authorList>
    </citation>
    <scope>NUCLEOTIDE SEQUENCE [LARGE SCALE GENOMIC DNA]</scope>
    <source>
        <strain evidence="1 2">LMG 27395</strain>
    </source>
</reference>
<protein>
    <submittedName>
        <fullName evidence="1">Uncharacterized protein</fullName>
    </submittedName>
</protein>
<accession>A0ABY8D073</accession>
<gene>
    <name evidence="1" type="ORF">PYH38_003154</name>
</gene>
<dbReference type="EMBL" id="CP120371">
    <property type="protein sequence ID" value="WEX84290.1"/>
    <property type="molecule type" value="Genomic_DNA"/>
</dbReference>
<evidence type="ECO:0000313" key="1">
    <source>
        <dbReference type="EMBL" id="WEX84290.1"/>
    </source>
</evidence>
<keyword evidence="2" id="KW-1185">Reference proteome</keyword>
<organism evidence="1 2">
    <name type="scientific">Sinorhizobium numidicum</name>
    <dbReference type="NCBI Taxonomy" id="680248"/>
    <lineage>
        <taxon>Bacteria</taxon>
        <taxon>Pseudomonadati</taxon>
        <taxon>Pseudomonadota</taxon>
        <taxon>Alphaproteobacteria</taxon>
        <taxon>Hyphomicrobiales</taxon>
        <taxon>Rhizobiaceae</taxon>
        <taxon>Sinorhizobium/Ensifer group</taxon>
        <taxon>Sinorhizobium</taxon>
    </lineage>
</organism>
<evidence type="ECO:0000313" key="2">
    <source>
        <dbReference type="Proteomes" id="UP001235547"/>
    </source>
</evidence>
<dbReference type="RefSeq" id="WP_280735206.1">
    <property type="nucleotide sequence ID" value="NZ_CP120368.1"/>
</dbReference>
<sequence>MLLPTQQASATVSTTLMGSIIEDIEKRRAEEEEKTKAAKEDRVLRARIKSDEAQKTANDKINNHFFNRAVVDVTELKLKLIDRLGELVDLKRADGQSAYAYGRQLEEALADLEPEQIRTIEKTLGLDDLDLSLGEMLAAIKNPYGMEDDKLEAALQMRTQDGGMNAIETAKVLQRLEDAADPRSLEELKLERTEKDPTRIEDEETRAEREKTIRALEAQDKLDDVEELHEAVNERNRAQIGADAEVTSKTGEAIDATEVLTILAAGAEIAESQARNGGDSDERIAAKVSNAREENGAISKEEASLMAALHEDGEQEDEERAAEARELFVLHVDEDGIYDYLRRKVAGA</sequence>
<proteinExistence type="predicted"/>
<dbReference type="Proteomes" id="UP001235547">
    <property type="component" value="Chromosome 1"/>
</dbReference>
<name>A0ABY8D073_9HYPH</name>